<keyword evidence="2" id="KW-1185">Reference proteome</keyword>
<dbReference type="InterPro" id="IPR018247">
    <property type="entry name" value="EF_Hand_1_Ca_BS"/>
</dbReference>
<dbReference type="Proteomes" id="UP000008895">
    <property type="component" value="Chromosome"/>
</dbReference>
<evidence type="ECO:0000313" key="2">
    <source>
        <dbReference type="Proteomes" id="UP000008895"/>
    </source>
</evidence>
<organism evidence="1 2">
    <name type="scientific">Capnocytophaga canimorsus (strain 5)</name>
    <dbReference type="NCBI Taxonomy" id="860228"/>
    <lineage>
        <taxon>Bacteria</taxon>
        <taxon>Pseudomonadati</taxon>
        <taxon>Bacteroidota</taxon>
        <taxon>Flavobacteriia</taxon>
        <taxon>Flavobacteriales</taxon>
        <taxon>Flavobacteriaceae</taxon>
        <taxon>Capnocytophaga</taxon>
    </lineage>
</organism>
<evidence type="ECO:0000313" key="1">
    <source>
        <dbReference type="EMBL" id="AEK22869.1"/>
    </source>
</evidence>
<reference evidence="1 2" key="1">
    <citation type="journal article" date="2011" name="J. Bacteriol.">
        <title>Complete genome sequence of the dog commensal and human pathogen Capnocytophaga canimorsus strain 5.</title>
        <authorList>
            <person name="Manfredi P."/>
            <person name="Pagni M."/>
            <person name="Cornelis G.R."/>
        </authorList>
    </citation>
    <scope>NUCLEOTIDE SEQUENCE [LARGE SCALE GENOMIC DNA]</scope>
    <source>
        <strain evidence="2">5</strain>
    </source>
</reference>
<accession>F9YTK7</accession>
<proteinExistence type="predicted"/>
<dbReference type="KEGG" id="ccm:Ccan_07510"/>
<name>F9YTK7_CAPCC</name>
<dbReference type="AlphaFoldDB" id="F9YTK7"/>
<dbReference type="OrthoDB" id="9882836at2"/>
<dbReference type="RefSeq" id="WP_013996859.1">
    <property type="nucleotide sequence ID" value="NC_015846.1"/>
</dbReference>
<dbReference type="PROSITE" id="PS51257">
    <property type="entry name" value="PROKAR_LIPOPROTEIN"/>
    <property type="match status" value="1"/>
</dbReference>
<gene>
    <name evidence="1" type="ordered locus">Ccan_07510</name>
</gene>
<dbReference type="EMBL" id="CP002113">
    <property type="protein sequence ID" value="AEK22869.1"/>
    <property type="molecule type" value="Genomic_DNA"/>
</dbReference>
<dbReference type="HOGENOM" id="CLU_857098_0_0_10"/>
<sequence>MKKIIISFLTLAVMGCTKVNEEIVENIIEKYPKAVEENSVSYYLEEDKPILALKKSDERFIAISQYDNSIFLGVETTTEDKKSYSIQKLDTQNGNLTQIIADLSHIKDIAISDKFIFVTQNKTVRAYNKNTYELEVIIGNGNQNDQNFGMFNTQALFLTNSHLLVRDEKRIRFFNLADIIASNTKKVPTFLKTEVYSGNVSSITIHNNKLFMLRDLNGNKTIDFFDLNEKGFISENQLRTNFFSVASYQEQLFSFRNHLYSSLKEKGLGKLDEKANIEYQYKSHNNNPLQVQRFVFTQDKLYITNQNGGEISVFKVKDIVYRKY</sequence>
<protein>
    <recommendedName>
        <fullName evidence="3">Lipoprotein</fullName>
    </recommendedName>
</protein>
<dbReference type="STRING" id="860228.Ccan_07510"/>
<evidence type="ECO:0008006" key="3">
    <source>
        <dbReference type="Google" id="ProtNLM"/>
    </source>
</evidence>
<dbReference type="eggNOG" id="ENOG5030TFQ">
    <property type="taxonomic scope" value="Bacteria"/>
</dbReference>
<dbReference type="PROSITE" id="PS00018">
    <property type="entry name" value="EF_HAND_1"/>
    <property type="match status" value="1"/>
</dbReference>
<dbReference type="SUPFAM" id="SSF75011">
    <property type="entry name" value="3-carboxy-cis,cis-mucoante lactonizing enzyme"/>
    <property type="match status" value="1"/>
</dbReference>